<comment type="caution">
    <text evidence="11">The sequence shown here is derived from an EMBL/GenBank/DDBJ whole genome shotgun (WGS) entry which is preliminary data.</text>
</comment>
<name>A0A1F5K9P6_9BACT</name>
<dbReference type="InterPro" id="IPR020630">
    <property type="entry name" value="THF_DH/CycHdrlase_cat_dom"/>
</dbReference>
<dbReference type="GO" id="GO:0009086">
    <property type="term" value="P:methionine biosynthetic process"/>
    <property type="evidence" value="ECO:0007669"/>
    <property type="project" value="UniProtKB-KW"/>
</dbReference>
<evidence type="ECO:0000256" key="5">
    <source>
        <dbReference type="ARBA" id="ARBA00022857"/>
    </source>
</evidence>
<accession>A0A1F5K9P6</accession>
<dbReference type="Pfam" id="PF00763">
    <property type="entry name" value="THF_DHG_CYH"/>
    <property type="match status" value="1"/>
</dbReference>
<dbReference type="Proteomes" id="UP000176527">
    <property type="component" value="Unassembled WGS sequence"/>
</dbReference>
<dbReference type="GO" id="GO:0004477">
    <property type="term" value="F:methenyltetrahydrofolate cyclohydrolase activity"/>
    <property type="evidence" value="ECO:0007669"/>
    <property type="project" value="TreeGrafter"/>
</dbReference>
<keyword evidence="6" id="KW-0560">Oxidoreductase</keyword>
<feature type="domain" description="Tetrahydrofolate dehydrogenase/cyclohydrolase catalytic" evidence="9">
    <location>
        <begin position="5"/>
        <end position="120"/>
    </location>
</feature>
<dbReference type="InterPro" id="IPR020631">
    <property type="entry name" value="THF_DH/CycHdrlase_NAD-bd_dom"/>
</dbReference>
<dbReference type="EMBL" id="MFDE01000038">
    <property type="protein sequence ID" value="OGE37683.1"/>
    <property type="molecule type" value="Genomic_DNA"/>
</dbReference>
<keyword evidence="7" id="KW-0028">Amino-acid biosynthesis</keyword>
<evidence type="ECO:0000256" key="4">
    <source>
        <dbReference type="ARBA" id="ARBA00022801"/>
    </source>
</evidence>
<evidence type="ECO:0008006" key="13">
    <source>
        <dbReference type="Google" id="ProtNLM"/>
    </source>
</evidence>
<keyword evidence="4" id="KW-0378">Hydrolase</keyword>
<evidence type="ECO:0000256" key="2">
    <source>
        <dbReference type="ARBA" id="ARBA00022563"/>
    </source>
</evidence>
<protein>
    <recommendedName>
        <fullName evidence="13">Methenyltetrahydrofolate cyclohydrolase</fullName>
    </recommendedName>
</protein>
<evidence type="ECO:0000313" key="11">
    <source>
        <dbReference type="EMBL" id="OGE37683.1"/>
    </source>
</evidence>
<dbReference type="GO" id="GO:0005829">
    <property type="term" value="C:cytosol"/>
    <property type="evidence" value="ECO:0007669"/>
    <property type="project" value="TreeGrafter"/>
</dbReference>
<evidence type="ECO:0000256" key="1">
    <source>
        <dbReference type="ARBA" id="ARBA00004777"/>
    </source>
</evidence>
<keyword evidence="2" id="KW-0554">One-carbon metabolism</keyword>
<keyword evidence="7" id="KW-0486">Methionine biosynthesis</keyword>
<evidence type="ECO:0000259" key="9">
    <source>
        <dbReference type="Pfam" id="PF00763"/>
    </source>
</evidence>
<dbReference type="GO" id="GO:0035999">
    <property type="term" value="P:tetrahydrofolate interconversion"/>
    <property type="evidence" value="ECO:0007669"/>
    <property type="project" value="TreeGrafter"/>
</dbReference>
<dbReference type="Gene3D" id="3.40.50.10860">
    <property type="entry name" value="Leucine Dehydrogenase, chain A, domain 1"/>
    <property type="match status" value="1"/>
</dbReference>
<dbReference type="InterPro" id="IPR036291">
    <property type="entry name" value="NAD(P)-bd_dom_sf"/>
</dbReference>
<dbReference type="GO" id="GO:0006164">
    <property type="term" value="P:purine nucleotide biosynthetic process"/>
    <property type="evidence" value="ECO:0007669"/>
    <property type="project" value="UniProtKB-KW"/>
</dbReference>
<evidence type="ECO:0000313" key="12">
    <source>
        <dbReference type="Proteomes" id="UP000176527"/>
    </source>
</evidence>
<dbReference type="PANTHER" id="PTHR48099">
    <property type="entry name" value="C-1-TETRAHYDROFOLATE SYNTHASE, CYTOPLASMIC-RELATED"/>
    <property type="match status" value="1"/>
</dbReference>
<dbReference type="InterPro" id="IPR046346">
    <property type="entry name" value="Aminoacid_DH-like_N_sf"/>
</dbReference>
<dbReference type="InterPro" id="IPR000672">
    <property type="entry name" value="THF_DH/CycHdrlase"/>
</dbReference>
<keyword evidence="3" id="KW-0658">Purine biosynthesis</keyword>
<feature type="domain" description="Tetrahydrofolate dehydrogenase/cyclohydrolase NAD(P)-binding" evidence="10">
    <location>
        <begin position="175"/>
        <end position="290"/>
    </location>
</feature>
<gene>
    <name evidence="11" type="ORF">A3F00_04495</name>
</gene>
<keyword evidence="5" id="KW-0521">NADP</keyword>
<evidence type="ECO:0000256" key="3">
    <source>
        <dbReference type="ARBA" id="ARBA00022755"/>
    </source>
</evidence>
<evidence type="ECO:0000256" key="7">
    <source>
        <dbReference type="ARBA" id="ARBA00023167"/>
    </source>
</evidence>
<dbReference type="Gene3D" id="3.40.50.720">
    <property type="entry name" value="NAD(P)-binding Rossmann-like Domain"/>
    <property type="match status" value="1"/>
</dbReference>
<evidence type="ECO:0000256" key="8">
    <source>
        <dbReference type="ARBA" id="ARBA00023268"/>
    </source>
</evidence>
<dbReference type="PANTHER" id="PTHR48099:SF5">
    <property type="entry name" value="C-1-TETRAHYDROFOLATE SYNTHASE, CYTOPLASMIC"/>
    <property type="match status" value="1"/>
</dbReference>
<evidence type="ECO:0000256" key="6">
    <source>
        <dbReference type="ARBA" id="ARBA00023002"/>
    </source>
</evidence>
<organism evidence="11 12">
    <name type="scientific">Candidatus Daviesbacteria bacterium RIFCSPHIGHO2_12_FULL_37_11</name>
    <dbReference type="NCBI Taxonomy" id="1797777"/>
    <lineage>
        <taxon>Bacteria</taxon>
        <taxon>Candidatus Daviesiibacteriota</taxon>
    </lineage>
</organism>
<dbReference type="SUPFAM" id="SSF51735">
    <property type="entry name" value="NAD(P)-binding Rossmann-fold domains"/>
    <property type="match status" value="1"/>
</dbReference>
<sequence length="296" mass="32783">MDKIIDGNILARKHEDILKEKLNRIRENRNPTVVSFCNQDDPPSVKYTFMKLQQAQDLGIDFIAEEFSADTPREYLEKLVKKYAEDSEVDGILVQLPLPENLNPFKEDLLNLIPLKKDVDGLVVGSPYLPATVKAVISILNSLRHPEPAKGEARSFQERLVSGSQKEMPNQVRHDNWENQKIAVVGATGEIGKPLVKLLRSKGVNLVEISSSMGSIENDLKNADIIISAVGSENLIRAEMIKEGVILIDVGLGDFDPGCFKKASLYTPKIGGVGPMTVISLMENVTEAFFRKLKSS</sequence>
<proteinExistence type="predicted"/>
<dbReference type="Pfam" id="PF02882">
    <property type="entry name" value="THF_DHG_CYH_C"/>
    <property type="match status" value="1"/>
</dbReference>
<keyword evidence="8" id="KW-0511">Multifunctional enzyme</keyword>
<dbReference type="SUPFAM" id="SSF53223">
    <property type="entry name" value="Aminoacid dehydrogenase-like, N-terminal domain"/>
    <property type="match status" value="1"/>
</dbReference>
<dbReference type="PRINTS" id="PR00085">
    <property type="entry name" value="THFDHDRGNASE"/>
</dbReference>
<reference evidence="11 12" key="1">
    <citation type="journal article" date="2016" name="Nat. Commun.">
        <title>Thousands of microbial genomes shed light on interconnected biogeochemical processes in an aquifer system.</title>
        <authorList>
            <person name="Anantharaman K."/>
            <person name="Brown C.T."/>
            <person name="Hug L.A."/>
            <person name="Sharon I."/>
            <person name="Castelle C.J."/>
            <person name="Probst A.J."/>
            <person name="Thomas B.C."/>
            <person name="Singh A."/>
            <person name="Wilkins M.J."/>
            <person name="Karaoz U."/>
            <person name="Brodie E.L."/>
            <person name="Williams K.H."/>
            <person name="Hubbard S.S."/>
            <person name="Banfield J.F."/>
        </authorList>
    </citation>
    <scope>NUCLEOTIDE SEQUENCE [LARGE SCALE GENOMIC DNA]</scope>
</reference>
<dbReference type="GO" id="GO:0004488">
    <property type="term" value="F:methylenetetrahydrofolate dehydrogenase (NADP+) activity"/>
    <property type="evidence" value="ECO:0007669"/>
    <property type="project" value="InterPro"/>
</dbReference>
<comment type="pathway">
    <text evidence="1">One-carbon metabolism; tetrahydrofolate interconversion.</text>
</comment>
<dbReference type="AlphaFoldDB" id="A0A1F5K9P6"/>
<evidence type="ECO:0000259" key="10">
    <source>
        <dbReference type="Pfam" id="PF02882"/>
    </source>
</evidence>